<organism evidence="2 3">
    <name type="scientific">Mesosutterella faecium</name>
    <dbReference type="NCBI Taxonomy" id="2925194"/>
    <lineage>
        <taxon>Bacteria</taxon>
        <taxon>Pseudomonadati</taxon>
        <taxon>Pseudomonadota</taxon>
        <taxon>Betaproteobacteria</taxon>
        <taxon>Burkholderiales</taxon>
        <taxon>Sutterellaceae</taxon>
        <taxon>Mesosutterella</taxon>
    </lineage>
</organism>
<dbReference type="PANTHER" id="PTHR46310">
    <property type="entry name" value="AMIDASE 1"/>
    <property type="match status" value="1"/>
</dbReference>
<sequence length="233" mass="25236">MLCGPDEKAFPARPRLLLPADAWAAVPKELHEAFSRPLSEARALWGGEEEARLAPCTLGCFAEAFRHLQAAEAWRSWGSFIEQVYPALGPGVRERFAFAREAASEDLRPWREERSRIKAFLDEELAGGGLLVFPTLPGPGPLHSGSDADMEHFRSSAFAVLSPAGLAGLPSLSLPLGTLQGAPVGLTLLGPAGCDEWVLRCGCELMESLGRPRMLFSSAGFAPIFFFFIRKAV</sequence>
<comment type="caution">
    <text evidence="2">The sequence shown here is derived from an EMBL/GenBank/DDBJ whole genome shotgun (WGS) entry which is preliminary data.</text>
</comment>
<dbReference type="Gene3D" id="3.90.1300.10">
    <property type="entry name" value="Amidase signature (AS) domain"/>
    <property type="match status" value="1"/>
</dbReference>
<keyword evidence="3" id="KW-1185">Reference proteome</keyword>
<dbReference type="InterPro" id="IPR036928">
    <property type="entry name" value="AS_sf"/>
</dbReference>
<gene>
    <name evidence="2" type="ORF">MUN46_011025</name>
</gene>
<dbReference type="Proteomes" id="UP001165481">
    <property type="component" value="Unassembled WGS sequence"/>
</dbReference>
<evidence type="ECO:0000313" key="3">
    <source>
        <dbReference type="Proteomes" id="UP001165481"/>
    </source>
</evidence>
<evidence type="ECO:0000313" key="2">
    <source>
        <dbReference type="EMBL" id="MDL2060468.1"/>
    </source>
</evidence>
<dbReference type="InterPro" id="IPR023631">
    <property type="entry name" value="Amidase_dom"/>
</dbReference>
<accession>A0ABT7IRD8</accession>
<dbReference type="RefSeq" id="WP_243375978.1">
    <property type="nucleotide sequence ID" value="NZ_JAKZJU020000002.1"/>
</dbReference>
<evidence type="ECO:0000259" key="1">
    <source>
        <dbReference type="Pfam" id="PF01425"/>
    </source>
</evidence>
<reference evidence="2" key="1">
    <citation type="submission" date="2023-03" db="EMBL/GenBank/DDBJ databases">
        <title>Mesosutterella sp. nov. isolated from porcine feces.</title>
        <authorList>
            <person name="Yu S."/>
        </authorList>
    </citation>
    <scope>NUCLEOTIDE SEQUENCE</scope>
    <source>
        <strain evidence="2">AGMB02718</strain>
    </source>
</reference>
<dbReference type="Pfam" id="PF01425">
    <property type="entry name" value="Amidase"/>
    <property type="match status" value="1"/>
</dbReference>
<dbReference type="PANTHER" id="PTHR46310:SF7">
    <property type="entry name" value="AMIDASE 1"/>
    <property type="match status" value="1"/>
</dbReference>
<dbReference type="EMBL" id="JAKZJU020000002">
    <property type="protein sequence ID" value="MDL2060468.1"/>
    <property type="molecule type" value="Genomic_DNA"/>
</dbReference>
<dbReference type="SUPFAM" id="SSF75304">
    <property type="entry name" value="Amidase signature (AS) enzymes"/>
    <property type="match status" value="1"/>
</dbReference>
<name>A0ABT7IRD8_9BURK</name>
<feature type="domain" description="Amidase" evidence="1">
    <location>
        <begin position="114"/>
        <end position="199"/>
    </location>
</feature>
<proteinExistence type="predicted"/>
<protein>
    <submittedName>
        <fullName evidence="2">Amidase family protein</fullName>
    </submittedName>
</protein>